<dbReference type="GO" id="GO:0005886">
    <property type="term" value="C:plasma membrane"/>
    <property type="evidence" value="ECO:0007669"/>
    <property type="project" value="TreeGrafter"/>
</dbReference>
<dbReference type="InterPro" id="IPR016187">
    <property type="entry name" value="CTDL_fold"/>
</dbReference>
<keyword evidence="6 17" id="KW-0472">Membrane</keyword>
<dbReference type="GO" id="GO:0007155">
    <property type="term" value="P:cell adhesion"/>
    <property type="evidence" value="ECO:0007669"/>
    <property type="project" value="InterPro"/>
</dbReference>
<sequence length="372" mass="41238">MSSNFPVNLPPSEAKPIALNSQLSSKMTSITGYTIVLLSILLTRFVVHCVIPIKDLAHSPCRFAGVLLAESSEHKYKFNFTTAESVCRVLGLQLASKDQVEKANKYGFETCSFGWVLERIVVISRIQSNEKCGQNKTGLVPWSIVNTDQKFHAYCFNASDTWKNSCKPDPLTTLLPDTSMAPSSTAESVQSSAYDTTTETISVLNKIMSTHGYVKTTLFLPPFTATQLTATQLTATQLTATQLTATQLTATFINDLLEKDVHHTDPYNVQYVSGCVKIDMLFPYLLGLPAALLTLVLIFFIASVVLAVCYIKQYKVTKWLFTKKEERESVETKEFKENTNTEQESTKEEGKMANKKSEVPQGCTGNSMEAEV</sequence>
<feature type="domain" description="Link" evidence="18">
    <location>
        <begin position="65"/>
        <end position="157"/>
    </location>
</feature>
<dbReference type="FunFam" id="3.10.100.10:FF:000057">
    <property type="entry name" value="Lymphatic vessel endothelial hyaluronic acid receptor 1"/>
    <property type="match status" value="1"/>
</dbReference>
<keyword evidence="2" id="KW-0813">Transport</keyword>
<dbReference type="InterPro" id="IPR043210">
    <property type="entry name" value="CD44_antigen-like"/>
</dbReference>
<keyword evidence="8" id="KW-0675">Receptor</keyword>
<dbReference type="EMBL" id="CM004473">
    <property type="protein sequence ID" value="OCT82069.1"/>
    <property type="molecule type" value="Genomic_DNA"/>
</dbReference>
<dbReference type="AlphaFoldDB" id="A0A974HL44"/>
<proteinExistence type="predicted"/>
<evidence type="ECO:0000313" key="19">
    <source>
        <dbReference type="EMBL" id="OCT82069.1"/>
    </source>
</evidence>
<evidence type="ECO:0000313" key="20">
    <source>
        <dbReference type="Proteomes" id="UP000694892"/>
    </source>
</evidence>
<accession>A0A974HL44</accession>
<evidence type="ECO:0000256" key="7">
    <source>
        <dbReference type="ARBA" id="ARBA00023157"/>
    </source>
</evidence>
<dbReference type="Proteomes" id="UP000694892">
    <property type="component" value="Chromosome 4S"/>
</dbReference>
<evidence type="ECO:0000259" key="18">
    <source>
        <dbReference type="PROSITE" id="PS50963"/>
    </source>
</evidence>
<dbReference type="PANTHER" id="PTHR10225">
    <property type="entry name" value="HYALURONAN RECEPTOR"/>
    <property type="match status" value="1"/>
</dbReference>
<dbReference type="Pfam" id="PF00193">
    <property type="entry name" value="Xlink"/>
    <property type="match status" value="1"/>
</dbReference>
<feature type="compositionally biased region" description="Polar residues" evidence="16">
    <location>
        <begin position="363"/>
        <end position="372"/>
    </location>
</feature>
<dbReference type="PROSITE" id="PS50963">
    <property type="entry name" value="LINK_2"/>
    <property type="match status" value="1"/>
</dbReference>
<dbReference type="SMART" id="SM00445">
    <property type="entry name" value="LINK"/>
    <property type="match status" value="1"/>
</dbReference>
<dbReference type="PANTHER" id="PTHR10225:SF2">
    <property type="entry name" value="LYMPHATIC VESSEL ENDOTHELIAL HYALURONIC ACID RECEPTOR 1"/>
    <property type="match status" value="1"/>
</dbReference>
<evidence type="ECO:0000256" key="11">
    <source>
        <dbReference type="ARBA" id="ARBA00063369"/>
    </source>
</evidence>
<protein>
    <recommendedName>
        <fullName evidence="12">Lymphatic vessel endothelial hyaluronic acid receptor 1</fullName>
    </recommendedName>
    <alternativeName>
        <fullName evidence="14">Cell surface retention sequence-binding protein 1</fullName>
    </alternativeName>
    <alternativeName>
        <fullName evidence="13">Extracellular link domain-containing protein 1</fullName>
    </alternativeName>
</protein>
<dbReference type="GO" id="GO:0004888">
    <property type="term" value="F:transmembrane signaling receptor activity"/>
    <property type="evidence" value="ECO:0007669"/>
    <property type="project" value="TreeGrafter"/>
</dbReference>
<feature type="disulfide bond" evidence="15">
    <location>
        <begin position="111"/>
        <end position="132"/>
    </location>
</feature>
<dbReference type="GO" id="GO:0005540">
    <property type="term" value="F:hyaluronic acid binding"/>
    <property type="evidence" value="ECO:0007669"/>
    <property type="project" value="InterPro"/>
</dbReference>
<reference evidence="20" key="1">
    <citation type="journal article" date="2016" name="Nature">
        <title>Genome evolution in the allotetraploid frog Xenopus laevis.</title>
        <authorList>
            <person name="Session A.M."/>
            <person name="Uno Y."/>
            <person name="Kwon T."/>
            <person name="Chapman J.A."/>
            <person name="Toyoda A."/>
            <person name="Takahashi S."/>
            <person name="Fukui A."/>
            <person name="Hikosaka A."/>
            <person name="Suzuki A."/>
            <person name="Kondo M."/>
            <person name="van Heeringen S.J."/>
            <person name="Quigley I."/>
            <person name="Heinz S."/>
            <person name="Ogino H."/>
            <person name="Ochi H."/>
            <person name="Hellsten U."/>
            <person name="Lyons J.B."/>
            <person name="Simakov O."/>
            <person name="Putnam N."/>
            <person name="Stites J."/>
            <person name="Kuroki Y."/>
            <person name="Tanaka T."/>
            <person name="Michiue T."/>
            <person name="Watanabe M."/>
            <person name="Bogdanovic O."/>
            <person name="Lister R."/>
            <person name="Georgiou G."/>
            <person name="Paranjpe S.S."/>
            <person name="van Kruijsbergen I."/>
            <person name="Shu S."/>
            <person name="Carlson J."/>
            <person name="Kinoshita T."/>
            <person name="Ohta Y."/>
            <person name="Mawaribuchi S."/>
            <person name="Jenkins J."/>
            <person name="Grimwood J."/>
            <person name="Schmutz J."/>
            <person name="Mitros T."/>
            <person name="Mozaffari S.V."/>
            <person name="Suzuki Y."/>
            <person name="Haramoto Y."/>
            <person name="Yamamoto T.S."/>
            <person name="Takagi C."/>
            <person name="Heald R."/>
            <person name="Miller K."/>
            <person name="Haudenschild C."/>
            <person name="Kitzman J."/>
            <person name="Nakayama T."/>
            <person name="Izutsu Y."/>
            <person name="Robert J."/>
            <person name="Fortriede J."/>
            <person name="Burns K."/>
            <person name="Lotay V."/>
            <person name="Karimi K."/>
            <person name="Yasuoka Y."/>
            <person name="Dichmann D.S."/>
            <person name="Flajnik M.F."/>
            <person name="Houston D.W."/>
            <person name="Shendure J."/>
            <person name="DuPasquier L."/>
            <person name="Vize P.D."/>
            <person name="Zorn A.M."/>
            <person name="Ito M."/>
            <person name="Marcotte E.M."/>
            <person name="Wallingford J.B."/>
            <person name="Ito Y."/>
            <person name="Asashima M."/>
            <person name="Ueno N."/>
            <person name="Matsuda Y."/>
            <person name="Veenstra G.J."/>
            <person name="Fujiyama A."/>
            <person name="Harland R.M."/>
            <person name="Taira M."/>
            <person name="Rokhsar D.S."/>
        </authorList>
    </citation>
    <scope>NUCLEOTIDE SEQUENCE [LARGE SCALE GENOMIC DNA]</scope>
    <source>
        <strain evidence="20">J</strain>
    </source>
</reference>
<keyword evidence="3 17" id="KW-0812">Transmembrane</keyword>
<evidence type="ECO:0000256" key="9">
    <source>
        <dbReference type="ARBA" id="ARBA00023180"/>
    </source>
</evidence>
<comment type="subunit">
    <text evidence="11">Homodimer; disulfide-linked. Interacts with PDGFB and IGFBP3. Forms a transient ternary complex with PDGFB and PDGFRB in TGN.</text>
</comment>
<keyword evidence="9" id="KW-0325">Glycoprotein</keyword>
<evidence type="ECO:0000256" key="4">
    <source>
        <dbReference type="ARBA" id="ARBA00022729"/>
    </source>
</evidence>
<dbReference type="Gene3D" id="3.10.100.10">
    <property type="entry name" value="Mannose-Binding Protein A, subunit A"/>
    <property type="match status" value="1"/>
</dbReference>
<evidence type="ECO:0000256" key="15">
    <source>
        <dbReference type="PROSITE-ProRule" id="PRU00323"/>
    </source>
</evidence>
<dbReference type="InterPro" id="IPR000538">
    <property type="entry name" value="Link_dom"/>
</dbReference>
<name>A0A974HL44_XENLA</name>
<dbReference type="InterPro" id="IPR016186">
    <property type="entry name" value="C-type_lectin-like/link_sf"/>
</dbReference>
<feature type="compositionally biased region" description="Basic and acidic residues" evidence="16">
    <location>
        <begin position="329"/>
        <end position="358"/>
    </location>
</feature>
<dbReference type="OMA" id="NKIMSTH"/>
<evidence type="ECO:0000256" key="13">
    <source>
        <dbReference type="ARBA" id="ARBA00078806"/>
    </source>
</evidence>
<evidence type="ECO:0000256" key="6">
    <source>
        <dbReference type="ARBA" id="ARBA00023136"/>
    </source>
</evidence>
<keyword evidence="4" id="KW-0732">Signal</keyword>
<keyword evidence="5 17" id="KW-1133">Transmembrane helix</keyword>
<feature type="transmembrane region" description="Helical" evidence="17">
    <location>
        <begin position="281"/>
        <end position="311"/>
    </location>
</feature>
<evidence type="ECO:0000256" key="5">
    <source>
        <dbReference type="ARBA" id="ARBA00022989"/>
    </source>
</evidence>
<evidence type="ECO:0000256" key="1">
    <source>
        <dbReference type="ARBA" id="ARBA00004167"/>
    </source>
</evidence>
<comment type="subcellular location">
    <subcellularLocation>
        <location evidence="1">Membrane</location>
        <topology evidence="1">Single-pass membrane protein</topology>
    </subcellularLocation>
</comment>
<evidence type="ECO:0000256" key="10">
    <source>
        <dbReference type="ARBA" id="ARBA00057127"/>
    </source>
</evidence>
<evidence type="ECO:0000256" key="17">
    <source>
        <dbReference type="SAM" id="Phobius"/>
    </source>
</evidence>
<gene>
    <name evidence="19" type="ORF">XELAEV_18024577mg</name>
</gene>
<feature type="region of interest" description="Disordered" evidence="16">
    <location>
        <begin position="329"/>
        <end position="372"/>
    </location>
</feature>
<evidence type="ECO:0000256" key="16">
    <source>
        <dbReference type="SAM" id="MobiDB-lite"/>
    </source>
</evidence>
<evidence type="ECO:0000256" key="2">
    <source>
        <dbReference type="ARBA" id="ARBA00022448"/>
    </source>
</evidence>
<evidence type="ECO:0000256" key="8">
    <source>
        <dbReference type="ARBA" id="ARBA00023170"/>
    </source>
</evidence>
<evidence type="ECO:0000256" key="3">
    <source>
        <dbReference type="ARBA" id="ARBA00022692"/>
    </source>
</evidence>
<evidence type="ECO:0000256" key="14">
    <source>
        <dbReference type="ARBA" id="ARBA00081249"/>
    </source>
</evidence>
<comment type="function">
    <text evidence="10">Ligand-specific transporter trafficking between intracellular organelles (TGN) and the plasma membrane. Plays a role in autocrine regulation of cell growth mediated by growth regulators containing cell surface retention sequence binding (CRS). May act as a hyaluronan (HA) transporter, either mediating its uptake for catabolism within lymphatic endothelial cells themselves, or its transport into the lumen of afferent lymphatic vessels for subsequent re-uptake and degradation in lymph nodes. Binds to pericelluar hyaluronan matrices deposited on the surface of leukocytes and facilitates cell adhesion and migration through lymphatic endothelium.</text>
</comment>
<organism evidence="19 20">
    <name type="scientific">Xenopus laevis</name>
    <name type="common">African clawed frog</name>
    <dbReference type="NCBI Taxonomy" id="8355"/>
    <lineage>
        <taxon>Eukaryota</taxon>
        <taxon>Metazoa</taxon>
        <taxon>Chordata</taxon>
        <taxon>Craniata</taxon>
        <taxon>Vertebrata</taxon>
        <taxon>Euteleostomi</taxon>
        <taxon>Amphibia</taxon>
        <taxon>Batrachia</taxon>
        <taxon>Anura</taxon>
        <taxon>Pipoidea</taxon>
        <taxon>Pipidae</taxon>
        <taxon>Xenopodinae</taxon>
        <taxon>Xenopus</taxon>
        <taxon>Xenopus</taxon>
    </lineage>
</organism>
<comment type="caution">
    <text evidence="15">Lacks conserved residue(s) required for the propagation of feature annotation.</text>
</comment>
<dbReference type="SUPFAM" id="SSF56436">
    <property type="entry name" value="C-type lectin-like"/>
    <property type="match status" value="1"/>
</dbReference>
<keyword evidence="7 15" id="KW-1015">Disulfide bond</keyword>
<evidence type="ECO:0000256" key="12">
    <source>
        <dbReference type="ARBA" id="ARBA00074556"/>
    </source>
</evidence>